<sequence length="78" mass="8783">MVKTIEGTDMIRLGNKLRLADRERHAFRVMTDRTTPPKTVAQYNVALTVAADDLRDGDTSAESRLLQAVLLAERLQEE</sequence>
<protein>
    <submittedName>
        <fullName evidence="1">Uncharacterized protein</fullName>
    </submittedName>
</protein>
<gene>
    <name evidence="1" type="ORF">A1355_14035</name>
</gene>
<comment type="caution">
    <text evidence="1">The sequence shown here is derived from an EMBL/GenBank/DDBJ whole genome shotgun (WGS) entry which is preliminary data.</text>
</comment>
<keyword evidence="2" id="KW-1185">Reference proteome</keyword>
<reference evidence="2" key="1">
    <citation type="submission" date="2016-03" db="EMBL/GenBank/DDBJ databases">
        <authorList>
            <person name="Heylen K."/>
            <person name="De Vos P."/>
            <person name="Vekeman B."/>
        </authorList>
    </citation>
    <scope>NUCLEOTIDE SEQUENCE [LARGE SCALE GENOMIC DNA]</scope>
    <source>
        <strain evidence="2">R-45383</strain>
    </source>
</reference>
<evidence type="ECO:0000313" key="1">
    <source>
        <dbReference type="EMBL" id="OAI12756.1"/>
    </source>
</evidence>
<proteinExistence type="predicted"/>
<evidence type="ECO:0000313" key="2">
    <source>
        <dbReference type="Proteomes" id="UP000077628"/>
    </source>
</evidence>
<dbReference type="RefSeq" id="WP_064031365.1">
    <property type="nucleotide sequence ID" value="NZ_LUUK01000217.1"/>
</dbReference>
<dbReference type="Proteomes" id="UP000077628">
    <property type="component" value="Unassembled WGS sequence"/>
</dbReference>
<dbReference type="OrthoDB" id="9910544at2"/>
<dbReference type="EMBL" id="LUUK01000217">
    <property type="protein sequence ID" value="OAI12756.1"/>
    <property type="molecule type" value="Genomic_DNA"/>
</dbReference>
<accession>A0A177N457</accession>
<dbReference type="STRING" id="702114.A1355_14035"/>
<name>A0A177N457_9GAMM</name>
<organism evidence="1 2">
    <name type="scientific">Methylomonas koyamae</name>
    <dbReference type="NCBI Taxonomy" id="702114"/>
    <lineage>
        <taxon>Bacteria</taxon>
        <taxon>Pseudomonadati</taxon>
        <taxon>Pseudomonadota</taxon>
        <taxon>Gammaproteobacteria</taxon>
        <taxon>Methylococcales</taxon>
        <taxon>Methylococcaceae</taxon>
        <taxon>Methylomonas</taxon>
    </lineage>
</organism>
<dbReference type="AlphaFoldDB" id="A0A177N457"/>